<organism evidence="2 3">
    <name type="scientific">Solanum commersonii</name>
    <name type="common">Commerson's wild potato</name>
    <name type="synonym">Commerson's nightshade</name>
    <dbReference type="NCBI Taxonomy" id="4109"/>
    <lineage>
        <taxon>Eukaryota</taxon>
        <taxon>Viridiplantae</taxon>
        <taxon>Streptophyta</taxon>
        <taxon>Embryophyta</taxon>
        <taxon>Tracheophyta</taxon>
        <taxon>Spermatophyta</taxon>
        <taxon>Magnoliopsida</taxon>
        <taxon>eudicotyledons</taxon>
        <taxon>Gunneridae</taxon>
        <taxon>Pentapetalae</taxon>
        <taxon>asterids</taxon>
        <taxon>lamiids</taxon>
        <taxon>Solanales</taxon>
        <taxon>Solanaceae</taxon>
        <taxon>Solanoideae</taxon>
        <taxon>Solaneae</taxon>
        <taxon>Solanum</taxon>
    </lineage>
</organism>
<keyword evidence="1" id="KW-0812">Transmembrane</keyword>
<dbReference type="EMBL" id="JACXVP010000002">
    <property type="protein sequence ID" value="KAG5620416.1"/>
    <property type="molecule type" value="Genomic_DNA"/>
</dbReference>
<keyword evidence="3" id="KW-1185">Reference proteome</keyword>
<keyword evidence="1" id="KW-1133">Transmembrane helix</keyword>
<evidence type="ECO:0000313" key="2">
    <source>
        <dbReference type="EMBL" id="KAG5620416.1"/>
    </source>
</evidence>
<dbReference type="AlphaFoldDB" id="A0A9J6A7P3"/>
<feature type="transmembrane region" description="Helical" evidence="1">
    <location>
        <begin position="21"/>
        <end position="51"/>
    </location>
</feature>
<accession>A0A9J6A7P3</accession>
<comment type="caution">
    <text evidence="2">The sequence shown here is derived from an EMBL/GenBank/DDBJ whole genome shotgun (WGS) entry which is preliminary data.</text>
</comment>
<keyword evidence="1" id="KW-0472">Membrane</keyword>
<sequence length="57" mass="6426">MRMKFSSASPHQEVGHQRHVGIILIHTLLFMSLGVTCLYVISFFALGQIAVSWHLES</sequence>
<reference evidence="2 3" key="1">
    <citation type="submission" date="2020-09" db="EMBL/GenBank/DDBJ databases">
        <title>De no assembly of potato wild relative species, Solanum commersonii.</title>
        <authorList>
            <person name="Cho K."/>
        </authorList>
    </citation>
    <scope>NUCLEOTIDE SEQUENCE [LARGE SCALE GENOMIC DNA]</scope>
    <source>
        <strain evidence="2">LZ3.2</strain>
        <tissue evidence="2">Leaf</tissue>
    </source>
</reference>
<proteinExistence type="predicted"/>
<evidence type="ECO:0000256" key="1">
    <source>
        <dbReference type="SAM" id="Phobius"/>
    </source>
</evidence>
<evidence type="ECO:0000313" key="3">
    <source>
        <dbReference type="Proteomes" id="UP000824120"/>
    </source>
</evidence>
<gene>
    <name evidence="2" type="ORF">H5410_005634</name>
</gene>
<dbReference type="Proteomes" id="UP000824120">
    <property type="component" value="Chromosome 2"/>
</dbReference>
<name>A0A9J6A7P3_SOLCO</name>
<protein>
    <submittedName>
        <fullName evidence="2">Uncharacterized protein</fullName>
    </submittedName>
</protein>